<gene>
    <name evidence="5" type="ORF">MU846_10410</name>
</gene>
<dbReference type="Proteomes" id="UP001165524">
    <property type="component" value="Unassembled WGS sequence"/>
</dbReference>
<dbReference type="Pfam" id="PF09829">
    <property type="entry name" value="DUF2057"/>
    <property type="match status" value="1"/>
</dbReference>
<feature type="region of interest" description="Disordered" evidence="3">
    <location>
        <begin position="165"/>
        <end position="199"/>
    </location>
</feature>
<evidence type="ECO:0000313" key="6">
    <source>
        <dbReference type="Proteomes" id="UP001165524"/>
    </source>
</evidence>
<feature type="compositionally biased region" description="Low complexity" evidence="3">
    <location>
        <begin position="165"/>
        <end position="187"/>
    </location>
</feature>
<feature type="chain" id="PRO_5047489489" evidence="4">
    <location>
        <begin position="19"/>
        <end position="230"/>
    </location>
</feature>
<dbReference type="PROSITE" id="PS51257">
    <property type="entry name" value="PROKAR_LIPOPROTEIN"/>
    <property type="match status" value="1"/>
</dbReference>
<dbReference type="PANTHER" id="PTHR38108:SF1">
    <property type="entry name" value="UPF0319 PROTEIN YCCT"/>
    <property type="match status" value="1"/>
</dbReference>
<protein>
    <submittedName>
        <fullName evidence="5">DUF2057 domain-containing protein</fullName>
    </submittedName>
</protein>
<proteinExistence type="inferred from homology"/>
<dbReference type="EMBL" id="JALKII010000006">
    <property type="protein sequence ID" value="MCK0538122.1"/>
    <property type="molecule type" value="Genomic_DNA"/>
</dbReference>
<dbReference type="InterPro" id="IPR018635">
    <property type="entry name" value="UPF0319"/>
</dbReference>
<evidence type="ECO:0000256" key="4">
    <source>
        <dbReference type="SAM" id="SignalP"/>
    </source>
</evidence>
<evidence type="ECO:0000256" key="3">
    <source>
        <dbReference type="SAM" id="MobiDB-lite"/>
    </source>
</evidence>
<comment type="similarity">
    <text evidence="1">Belongs to the UPF0319 family.</text>
</comment>
<organism evidence="5 6">
    <name type="scientific">Alcanivorax quisquiliarum</name>
    <dbReference type="NCBI Taxonomy" id="2933565"/>
    <lineage>
        <taxon>Bacteria</taxon>
        <taxon>Pseudomonadati</taxon>
        <taxon>Pseudomonadota</taxon>
        <taxon>Gammaproteobacteria</taxon>
        <taxon>Oceanospirillales</taxon>
        <taxon>Alcanivoracaceae</taxon>
        <taxon>Alcanivorax</taxon>
    </lineage>
</organism>
<evidence type="ECO:0000256" key="2">
    <source>
        <dbReference type="ARBA" id="ARBA00022729"/>
    </source>
</evidence>
<evidence type="ECO:0000256" key="1">
    <source>
        <dbReference type="ARBA" id="ARBA00008490"/>
    </source>
</evidence>
<evidence type="ECO:0000313" key="5">
    <source>
        <dbReference type="EMBL" id="MCK0538122.1"/>
    </source>
</evidence>
<dbReference type="RefSeq" id="WP_246952430.1">
    <property type="nucleotide sequence ID" value="NZ_JALKII010000006.1"/>
</dbReference>
<keyword evidence="2 4" id="KW-0732">Signal</keyword>
<name>A0ABT0E921_9GAMM</name>
<keyword evidence="6" id="KW-1185">Reference proteome</keyword>
<dbReference type="PANTHER" id="PTHR38108">
    <property type="entry name" value="UPF0319 PROTEIN YCCT"/>
    <property type="match status" value="1"/>
</dbReference>
<feature type="signal peptide" evidence="4">
    <location>
        <begin position="1"/>
        <end position="18"/>
    </location>
</feature>
<reference evidence="5" key="1">
    <citation type="submission" date="2022-04" db="EMBL/GenBank/DDBJ databases">
        <title>Alcanivorax sp. CY1518 draft genome sequence.</title>
        <authorList>
            <person name="Zhao G."/>
            <person name="An M."/>
        </authorList>
    </citation>
    <scope>NUCLEOTIDE SEQUENCE</scope>
    <source>
        <strain evidence="5">CY1518</strain>
    </source>
</reference>
<comment type="caution">
    <text evidence="5">The sequence shown here is derived from an EMBL/GenBank/DDBJ whole genome shotgun (WGS) entry which is preliminary data.</text>
</comment>
<accession>A0ABT0E921</accession>
<sequence length="230" mass="24938">MKILVRLAFITSLGWLLAACQSDSVLRLYEGPELPDSALLTVRAPEQLELLAINGQHLSQGSTLFSSGQELKLTPGEYRIEAYYKELWTTNVDSHYTYRSDPVTFTVDGEAGEIYLLAYETPANAAEAERLAEDFSGWSENIATGERRATTGSNLQRPTLLGTLTSGSATPSPAPATAIAPAGSSTPPRAPVAVSDNESGAESGYLDMLKAYWSQANSDERRAFLRWIAE</sequence>